<dbReference type="GO" id="GO:0016887">
    <property type="term" value="F:ATP hydrolysis activity"/>
    <property type="evidence" value="ECO:0007669"/>
    <property type="project" value="InterPro"/>
</dbReference>
<dbReference type="Gene3D" id="3.40.50.300">
    <property type="entry name" value="P-loop containing nucleotide triphosphate hydrolases"/>
    <property type="match status" value="2"/>
</dbReference>
<dbReference type="STRING" id="765912.Thimo_2713"/>
<keyword evidence="4" id="KW-1185">Reference proteome</keyword>
<evidence type="ECO:0000313" key="4">
    <source>
        <dbReference type="Proteomes" id="UP000010816"/>
    </source>
</evidence>
<dbReference type="NCBIfam" id="TIGR03185">
    <property type="entry name" value="DNA_S_dndD"/>
    <property type="match status" value="1"/>
</dbReference>
<dbReference type="HOGENOM" id="CLU_024631_0_0_6"/>
<feature type="coiled-coil region" evidence="1">
    <location>
        <begin position="354"/>
        <end position="474"/>
    </location>
</feature>
<dbReference type="InterPro" id="IPR017599">
    <property type="entry name" value="DNA_S_DndD"/>
</dbReference>
<feature type="coiled-coil region" evidence="1">
    <location>
        <begin position="208"/>
        <end position="235"/>
    </location>
</feature>
<dbReference type="Proteomes" id="UP000010816">
    <property type="component" value="Chromosome"/>
</dbReference>
<evidence type="ECO:0000256" key="1">
    <source>
        <dbReference type="SAM" id="Coils"/>
    </source>
</evidence>
<feature type="coiled-coil region" evidence="1">
    <location>
        <begin position="268"/>
        <end position="295"/>
    </location>
</feature>
<dbReference type="OrthoDB" id="9795626at2"/>
<name>L0H1G2_9GAMM</name>
<dbReference type="InterPro" id="IPR027417">
    <property type="entry name" value="P-loop_NTPase"/>
</dbReference>
<dbReference type="PATRIC" id="fig|765912.4.peg.2661"/>
<dbReference type="AlphaFoldDB" id="L0H1G2"/>
<sequence length="671" mass="74917">MIFERVVIEDFGVYGGRQEVELSPEPDRPIILFGGMNGGGKTTLLDAIQLALYGAKARLSNRGRMGYKDYLRSSIHRGADLSDGASITLSFRRYSEGEPHDYELRRAWRLSPKGIEEHLEVLKDGLRDEVLTAHWPETIAGYLPDRLAHLFFFDGEQIKDLAEGQSAAEIIGTAIDGLLGLDLLTRLTGDLKVFERGVRDEQLARAQETEAAQRLRQAEGELSEIAREIEQLAVERGQVTNASGQAAKLLEKAEGDFKDAGGELFLRREELEARNDALQARKAELEGELRGLLAGPLPLALVDGLLAQVAQQAERETEIRRARVLVEVLETRDTKLLQTLGGSDQSPGVPPDLLQRLRETLEQDRTEYAGLVHEPLVLQGSDRLPSQIAHLRQVVLPEAREKARVLREALENVEDELARLAQELEQVPMAERIAELQAAIDQARADYASKRGALDALNQRDELLKKQRAAVEARIASLTLQDLDSRQDEDHRDRLLKHSARVRGTLSTLHARVMRRHAERLEALMLESFKQLLHKPGLVQDLRIDPERFGVVLRGPDGQPLPFDRLSAGERQLLATAMLWGLARASGRPIPTIIDTPLGRLDSSHRRNLVERYFPNAAHQVILLSTDEEIVGVYRDTIAPFVAKSYKLVHCPVKGATEIKKGYFDAYEAAS</sequence>
<gene>
    <name evidence="3" type="ORF">Thimo_2713</name>
</gene>
<accession>L0H1G2</accession>
<organism evidence="3 4">
    <name type="scientific">Thioflavicoccus mobilis 8321</name>
    <dbReference type="NCBI Taxonomy" id="765912"/>
    <lineage>
        <taxon>Bacteria</taxon>
        <taxon>Pseudomonadati</taxon>
        <taxon>Pseudomonadota</taxon>
        <taxon>Gammaproteobacteria</taxon>
        <taxon>Chromatiales</taxon>
        <taxon>Chromatiaceae</taxon>
        <taxon>Thioflavicoccus</taxon>
    </lineage>
</organism>
<dbReference type="InterPro" id="IPR038729">
    <property type="entry name" value="Rad50/SbcC_AAA"/>
</dbReference>
<feature type="domain" description="Rad50/SbcC-type AAA" evidence="2">
    <location>
        <begin position="5"/>
        <end position="230"/>
    </location>
</feature>
<dbReference type="RefSeq" id="WP_015281556.1">
    <property type="nucleotide sequence ID" value="NC_019940.1"/>
</dbReference>
<dbReference type="PANTHER" id="PTHR32114:SF2">
    <property type="entry name" value="ABC TRANSPORTER ABCH.3"/>
    <property type="match status" value="1"/>
</dbReference>
<dbReference type="EMBL" id="CP003051">
    <property type="protein sequence ID" value="AGA91424.1"/>
    <property type="molecule type" value="Genomic_DNA"/>
</dbReference>
<dbReference type="Pfam" id="PF13476">
    <property type="entry name" value="AAA_23"/>
    <property type="match status" value="1"/>
</dbReference>
<reference evidence="3 4" key="1">
    <citation type="submission" date="2011-09" db="EMBL/GenBank/DDBJ databases">
        <title>Complete sequence of chromosome of Thioflavicoccus mobilis 8321.</title>
        <authorList>
            <consortium name="US DOE Joint Genome Institute"/>
            <person name="Lucas S."/>
            <person name="Han J."/>
            <person name="Lapidus A."/>
            <person name="Cheng J.-F."/>
            <person name="Goodwin L."/>
            <person name="Pitluck S."/>
            <person name="Peters L."/>
            <person name="Ovchinnikova G."/>
            <person name="Lu M."/>
            <person name="Detter J.C."/>
            <person name="Han C."/>
            <person name="Tapia R."/>
            <person name="Land M."/>
            <person name="Hauser L."/>
            <person name="Kyrpides N."/>
            <person name="Ivanova N."/>
            <person name="Pagani I."/>
            <person name="Vogl K."/>
            <person name="Liu Z."/>
            <person name="Imhoff J."/>
            <person name="Thiel V."/>
            <person name="Frigaard N.-U."/>
            <person name="Bryant D."/>
            <person name="Woyke T."/>
        </authorList>
    </citation>
    <scope>NUCLEOTIDE SEQUENCE [LARGE SCALE GENOMIC DNA]</scope>
    <source>
        <strain evidence="3 4">8321</strain>
    </source>
</reference>
<evidence type="ECO:0000259" key="2">
    <source>
        <dbReference type="Pfam" id="PF13476"/>
    </source>
</evidence>
<dbReference type="GO" id="GO:0006302">
    <property type="term" value="P:double-strand break repair"/>
    <property type="evidence" value="ECO:0007669"/>
    <property type="project" value="InterPro"/>
</dbReference>
<dbReference type="KEGG" id="tmb:Thimo_2713"/>
<evidence type="ECO:0000313" key="3">
    <source>
        <dbReference type="EMBL" id="AGA91424.1"/>
    </source>
</evidence>
<proteinExistence type="predicted"/>
<dbReference type="eggNOG" id="COG0419">
    <property type="taxonomic scope" value="Bacteria"/>
</dbReference>
<dbReference type="SUPFAM" id="SSF52540">
    <property type="entry name" value="P-loop containing nucleoside triphosphate hydrolases"/>
    <property type="match status" value="1"/>
</dbReference>
<dbReference type="PANTHER" id="PTHR32114">
    <property type="entry name" value="ABC TRANSPORTER ABCH.3"/>
    <property type="match status" value="1"/>
</dbReference>
<keyword evidence="1" id="KW-0175">Coiled coil</keyword>
<protein>
    <submittedName>
        <fullName evidence="3">DNA sulfur modification protein DndD</fullName>
    </submittedName>
</protein>